<comment type="similarity">
    <text evidence="1">Belongs to the D-isomer specific 2-hydroxyacid dehydrogenase family.</text>
</comment>
<gene>
    <name evidence="5" type="ORF">FDA38_08310</name>
</gene>
<keyword evidence="6" id="KW-1185">Reference proteome</keyword>
<dbReference type="InterPro" id="IPR036291">
    <property type="entry name" value="NAD(P)-bd_dom_sf"/>
</dbReference>
<sequence length="324" mass="35141">MAVPVVYVDVPPALEAELFGDGLEQGLRGIGRLVRRGDGVGRLQADVLVTGWGSEPLPERLAPEDNLRLVVHSAGTIRSLVPQALLSRGVRASQASAGMAQSVAELALYMTISRLRDLDRIDRVMAGAHDWRGADFGLARTLADSTVGVIGASRVGRAYLQLSVAAGSEVLVYDPYLDEQEAKRLGARLVPLETLLGQSTVVALHAPVRRETRHMLDAPRLALIPDGGVVVNTARSALVDTDALLAEVRSGRLSAALDVFDDEPLPLDSEWWQLPNVLLTPHLGARTWHSRRAQGSIAVDEVRRYLTGRDLRHEVLPETYDLMA</sequence>
<dbReference type="PANTHER" id="PTHR42789">
    <property type="entry name" value="D-ISOMER SPECIFIC 2-HYDROXYACID DEHYDROGENASE FAMILY PROTEIN (AFU_ORTHOLOGUE AFUA_6G10090)"/>
    <property type="match status" value="1"/>
</dbReference>
<protein>
    <submittedName>
        <fullName evidence="5">Hydroxyacid dehydrogenase</fullName>
    </submittedName>
</protein>
<organism evidence="5 6">
    <name type="scientific">Kribbella jiaozuonensis</name>
    <dbReference type="NCBI Taxonomy" id="2575441"/>
    <lineage>
        <taxon>Bacteria</taxon>
        <taxon>Bacillati</taxon>
        <taxon>Actinomycetota</taxon>
        <taxon>Actinomycetes</taxon>
        <taxon>Propionibacteriales</taxon>
        <taxon>Kribbellaceae</taxon>
        <taxon>Kribbella</taxon>
    </lineage>
</organism>
<dbReference type="InterPro" id="IPR050857">
    <property type="entry name" value="D-2-hydroxyacid_DH"/>
</dbReference>
<dbReference type="GO" id="GO:0051287">
    <property type="term" value="F:NAD binding"/>
    <property type="evidence" value="ECO:0007669"/>
    <property type="project" value="InterPro"/>
</dbReference>
<evidence type="ECO:0000259" key="4">
    <source>
        <dbReference type="Pfam" id="PF02826"/>
    </source>
</evidence>
<dbReference type="Pfam" id="PF02826">
    <property type="entry name" value="2-Hacid_dh_C"/>
    <property type="match status" value="1"/>
</dbReference>
<reference evidence="5 6" key="1">
    <citation type="submission" date="2019-04" db="EMBL/GenBank/DDBJ databases">
        <title>Kribbella sp. NEAU-THZ 27 nov., a novel actinomycete isolated from soil.</title>
        <authorList>
            <person name="Duan L."/>
        </authorList>
    </citation>
    <scope>NUCLEOTIDE SEQUENCE [LARGE SCALE GENOMIC DNA]</scope>
    <source>
        <strain evidence="6">NEAU-THZ27</strain>
    </source>
</reference>
<accession>A0A4U3M3Q4</accession>
<dbReference type="GO" id="GO:0016491">
    <property type="term" value="F:oxidoreductase activity"/>
    <property type="evidence" value="ECO:0007669"/>
    <property type="project" value="UniProtKB-KW"/>
</dbReference>
<dbReference type="CDD" id="cd12167">
    <property type="entry name" value="2-Hacid_dh_8"/>
    <property type="match status" value="1"/>
</dbReference>
<keyword evidence="2" id="KW-0560">Oxidoreductase</keyword>
<dbReference type="OrthoDB" id="117809at2"/>
<dbReference type="PANTHER" id="PTHR42789:SF1">
    <property type="entry name" value="D-ISOMER SPECIFIC 2-HYDROXYACID DEHYDROGENASE FAMILY PROTEIN (AFU_ORTHOLOGUE AFUA_6G10090)"/>
    <property type="match status" value="1"/>
</dbReference>
<name>A0A4U3M3Q4_9ACTN</name>
<dbReference type="InterPro" id="IPR006140">
    <property type="entry name" value="D-isomer_DH_NAD-bd"/>
</dbReference>
<feature type="domain" description="D-isomer specific 2-hydroxyacid dehydrogenase NAD-binding" evidence="4">
    <location>
        <begin position="110"/>
        <end position="284"/>
    </location>
</feature>
<evidence type="ECO:0000256" key="3">
    <source>
        <dbReference type="ARBA" id="ARBA00023027"/>
    </source>
</evidence>
<comment type="caution">
    <text evidence="5">The sequence shown here is derived from an EMBL/GenBank/DDBJ whole genome shotgun (WGS) entry which is preliminary data.</text>
</comment>
<dbReference type="SUPFAM" id="SSF51735">
    <property type="entry name" value="NAD(P)-binding Rossmann-fold domains"/>
    <property type="match status" value="1"/>
</dbReference>
<dbReference type="AlphaFoldDB" id="A0A4U3M3Q4"/>
<evidence type="ECO:0000256" key="2">
    <source>
        <dbReference type="ARBA" id="ARBA00023002"/>
    </source>
</evidence>
<dbReference type="RefSeq" id="WP_137253438.1">
    <property type="nucleotide sequence ID" value="NZ_JBHSPQ010000001.1"/>
</dbReference>
<dbReference type="EMBL" id="SZPZ01000001">
    <property type="protein sequence ID" value="TKK82749.1"/>
    <property type="molecule type" value="Genomic_DNA"/>
</dbReference>
<dbReference type="Gene3D" id="3.40.50.720">
    <property type="entry name" value="NAD(P)-binding Rossmann-like Domain"/>
    <property type="match status" value="2"/>
</dbReference>
<evidence type="ECO:0000256" key="1">
    <source>
        <dbReference type="ARBA" id="ARBA00005854"/>
    </source>
</evidence>
<dbReference type="Proteomes" id="UP000305836">
    <property type="component" value="Unassembled WGS sequence"/>
</dbReference>
<proteinExistence type="inferred from homology"/>
<evidence type="ECO:0000313" key="5">
    <source>
        <dbReference type="EMBL" id="TKK82749.1"/>
    </source>
</evidence>
<evidence type="ECO:0000313" key="6">
    <source>
        <dbReference type="Proteomes" id="UP000305836"/>
    </source>
</evidence>
<keyword evidence="3" id="KW-0520">NAD</keyword>